<evidence type="ECO:0000313" key="3">
    <source>
        <dbReference type="Proteomes" id="UP000515369"/>
    </source>
</evidence>
<dbReference type="InterPro" id="IPR007627">
    <property type="entry name" value="RNA_pol_sigma70_r2"/>
</dbReference>
<proteinExistence type="predicted"/>
<dbReference type="InterPro" id="IPR013325">
    <property type="entry name" value="RNA_pol_sigma_r2"/>
</dbReference>
<dbReference type="Gene3D" id="1.10.1740.10">
    <property type="match status" value="1"/>
</dbReference>
<gene>
    <name evidence="2" type="ORF">H3H32_18410</name>
</gene>
<organism evidence="2 3">
    <name type="scientific">Spirosoma foliorum</name>
    <dbReference type="NCBI Taxonomy" id="2710596"/>
    <lineage>
        <taxon>Bacteria</taxon>
        <taxon>Pseudomonadati</taxon>
        <taxon>Bacteroidota</taxon>
        <taxon>Cytophagia</taxon>
        <taxon>Cytophagales</taxon>
        <taxon>Cytophagaceae</taxon>
        <taxon>Spirosoma</taxon>
    </lineage>
</organism>
<protein>
    <recommendedName>
        <fullName evidence="1">RNA polymerase sigma-70 region 2 domain-containing protein</fullName>
    </recommendedName>
</protein>
<evidence type="ECO:0000259" key="1">
    <source>
        <dbReference type="Pfam" id="PF04542"/>
    </source>
</evidence>
<feature type="domain" description="RNA polymerase sigma-70 region 2" evidence="1">
    <location>
        <begin position="2"/>
        <end position="39"/>
    </location>
</feature>
<dbReference type="AlphaFoldDB" id="A0A7G5H6H7"/>
<dbReference type="KEGG" id="sfol:H3H32_18410"/>
<name>A0A7G5H6H7_9BACT</name>
<evidence type="ECO:0000313" key="2">
    <source>
        <dbReference type="EMBL" id="QMW06719.1"/>
    </source>
</evidence>
<dbReference type="EMBL" id="CP059732">
    <property type="protein sequence ID" value="QMW06719.1"/>
    <property type="molecule type" value="Genomic_DNA"/>
</dbReference>
<dbReference type="Proteomes" id="UP000515369">
    <property type="component" value="Chromosome"/>
</dbReference>
<sequence length="44" mass="5206">MKDQPRAEDLLQDVFIKIGSTIDSYDARQGRLFTWLLTVEYCIR</sequence>
<dbReference type="RefSeq" id="WP_182464113.1">
    <property type="nucleotide sequence ID" value="NZ_CP059732.1"/>
</dbReference>
<dbReference type="GO" id="GO:0003700">
    <property type="term" value="F:DNA-binding transcription factor activity"/>
    <property type="evidence" value="ECO:0007669"/>
    <property type="project" value="InterPro"/>
</dbReference>
<dbReference type="Pfam" id="PF04542">
    <property type="entry name" value="Sigma70_r2"/>
    <property type="match status" value="1"/>
</dbReference>
<dbReference type="GO" id="GO:0006352">
    <property type="term" value="P:DNA-templated transcription initiation"/>
    <property type="evidence" value="ECO:0007669"/>
    <property type="project" value="InterPro"/>
</dbReference>
<keyword evidence="3" id="KW-1185">Reference proteome</keyword>
<accession>A0A7G5H6H7</accession>
<reference evidence="2 3" key="1">
    <citation type="submission" date="2020-07" db="EMBL/GenBank/DDBJ databases">
        <title>Spirosoma foliorum sp. nov., isolated from the leaves on the Nejang mountain Korea, Republic of.</title>
        <authorList>
            <person name="Ho H."/>
            <person name="Lee Y.-J."/>
            <person name="Nurcahyanto D.-A."/>
            <person name="Kim S.-G."/>
        </authorList>
    </citation>
    <scope>NUCLEOTIDE SEQUENCE [LARGE SCALE GENOMIC DNA]</scope>
    <source>
        <strain evidence="2 3">PL0136</strain>
    </source>
</reference>
<dbReference type="SUPFAM" id="SSF88946">
    <property type="entry name" value="Sigma2 domain of RNA polymerase sigma factors"/>
    <property type="match status" value="1"/>
</dbReference>